<dbReference type="RefSeq" id="WP_141132080.1">
    <property type="nucleotide sequence ID" value="NZ_CAMKUD010000009.1"/>
</dbReference>
<proteinExistence type="predicted"/>
<sequence>MAKYSQIQEFIKKKYGGNVESCHIAHVKDIHGIVGNPAPNRISLDARAKKCPKAKIPWIEDALRHFGMLTKG</sequence>
<accession>A0A448SNZ4</accession>
<dbReference type="EMBL" id="LR134492">
    <property type="protein sequence ID" value="VEI69448.1"/>
    <property type="molecule type" value="Genomic_DNA"/>
</dbReference>
<dbReference type="Proteomes" id="UP000270487">
    <property type="component" value="Chromosome"/>
</dbReference>
<protein>
    <submittedName>
        <fullName evidence="1">Uncharacterized protein</fullName>
    </submittedName>
</protein>
<organism evidence="1 2">
    <name type="scientific">Serratia fonticola</name>
    <dbReference type="NCBI Taxonomy" id="47917"/>
    <lineage>
        <taxon>Bacteria</taxon>
        <taxon>Pseudomonadati</taxon>
        <taxon>Pseudomonadota</taxon>
        <taxon>Gammaproteobacteria</taxon>
        <taxon>Enterobacterales</taxon>
        <taxon>Yersiniaceae</taxon>
        <taxon>Serratia</taxon>
    </lineage>
</organism>
<gene>
    <name evidence="1" type="ORF">NCTC13193_02665</name>
</gene>
<name>A0A448SNZ4_SERFO</name>
<evidence type="ECO:0000313" key="1">
    <source>
        <dbReference type="EMBL" id="VEI69448.1"/>
    </source>
</evidence>
<dbReference type="AlphaFoldDB" id="A0A448SNZ4"/>
<evidence type="ECO:0000313" key="2">
    <source>
        <dbReference type="Proteomes" id="UP000270487"/>
    </source>
</evidence>
<reference evidence="1 2" key="1">
    <citation type="submission" date="2018-12" db="EMBL/GenBank/DDBJ databases">
        <authorList>
            <consortium name="Pathogen Informatics"/>
        </authorList>
    </citation>
    <scope>NUCLEOTIDE SEQUENCE [LARGE SCALE GENOMIC DNA]</scope>
    <source>
        <strain evidence="1 2">NCTC13193</strain>
    </source>
</reference>